<keyword evidence="4 9" id="KW-0808">Transferase</keyword>
<dbReference type="GO" id="GO:0047663">
    <property type="term" value="F:aminoglycoside 6'-N-acetyltransferase activity"/>
    <property type="evidence" value="ECO:0007669"/>
    <property type="project" value="UniProtKB-EC"/>
</dbReference>
<keyword evidence="12" id="KW-1185">Reference proteome</keyword>
<dbReference type="EC" id="2.3.1.82" evidence="2 9"/>
<dbReference type="InterPro" id="IPR024170">
    <property type="entry name" value="Aminoglycoside_N6-AcTrfrase"/>
</dbReference>
<evidence type="ECO:0000256" key="7">
    <source>
        <dbReference type="ARBA" id="ARBA00029660"/>
    </source>
</evidence>
<dbReference type="AlphaFoldDB" id="A0A0C5V1C2"/>
<dbReference type="RefSeq" id="WP_211264629.1">
    <property type="nucleotide sequence ID" value="NZ_CP007142.1"/>
</dbReference>
<dbReference type="CDD" id="cd04301">
    <property type="entry name" value="NAT_SF"/>
    <property type="match status" value="1"/>
</dbReference>
<evidence type="ECO:0000313" key="11">
    <source>
        <dbReference type="EMBL" id="AJQ93310.1"/>
    </source>
</evidence>
<keyword evidence="6 9" id="KW-0012">Acyltransferase</keyword>
<accession>A0A0C5V1C2</accession>
<proteinExistence type="predicted"/>
<evidence type="ECO:0000256" key="9">
    <source>
        <dbReference type="PIRNR" id="PIRNR000452"/>
    </source>
</evidence>
<evidence type="ECO:0000256" key="1">
    <source>
        <dbReference type="ARBA" id="ARBA00011738"/>
    </source>
</evidence>
<dbReference type="STRING" id="1445510.YC6258_01262"/>
<dbReference type="KEGG" id="gsn:YC6258_01262"/>
<comment type="subunit">
    <text evidence="1 9">Homodimer.</text>
</comment>
<dbReference type="EMBL" id="CP007142">
    <property type="protein sequence ID" value="AJQ93310.1"/>
    <property type="molecule type" value="Genomic_DNA"/>
</dbReference>
<dbReference type="GO" id="GO:0046677">
    <property type="term" value="P:response to antibiotic"/>
    <property type="evidence" value="ECO:0007669"/>
    <property type="project" value="UniProtKB-KW"/>
</dbReference>
<dbReference type="InterPro" id="IPR050832">
    <property type="entry name" value="Bact_Acetyltransf"/>
</dbReference>
<dbReference type="PIRSF" id="PIRSF000452">
    <property type="entry name" value="6-N-acetyltransf"/>
    <property type="match status" value="1"/>
</dbReference>
<comment type="catalytic activity">
    <reaction evidence="8 9">
        <text>kanamycin B + acetyl-CoA = N(6')-acetylkanamycin B + CoA + H(+)</text>
        <dbReference type="Rhea" id="RHEA:16449"/>
        <dbReference type="ChEBI" id="CHEBI:15378"/>
        <dbReference type="ChEBI" id="CHEBI:57287"/>
        <dbReference type="ChEBI" id="CHEBI:57288"/>
        <dbReference type="ChEBI" id="CHEBI:58390"/>
        <dbReference type="ChEBI" id="CHEBI:58549"/>
        <dbReference type="EC" id="2.3.1.82"/>
    </reaction>
</comment>
<dbReference type="Gene3D" id="3.40.630.30">
    <property type="match status" value="1"/>
</dbReference>
<feature type="domain" description="N-acetyltransferase" evidence="10">
    <location>
        <begin position="3"/>
        <end position="149"/>
    </location>
</feature>
<evidence type="ECO:0000256" key="6">
    <source>
        <dbReference type="ARBA" id="ARBA00023315"/>
    </source>
</evidence>
<evidence type="ECO:0000256" key="4">
    <source>
        <dbReference type="ARBA" id="ARBA00022679"/>
    </source>
</evidence>
<evidence type="ECO:0000256" key="3">
    <source>
        <dbReference type="ARBA" id="ARBA00017677"/>
    </source>
</evidence>
<gene>
    <name evidence="11" type="ORF">YC6258_01262</name>
</gene>
<dbReference type="PANTHER" id="PTHR43877">
    <property type="entry name" value="AMINOALKYLPHOSPHONATE N-ACETYLTRANSFERASE-RELATED-RELATED"/>
    <property type="match status" value="1"/>
</dbReference>
<evidence type="ECO:0000259" key="10">
    <source>
        <dbReference type="PROSITE" id="PS51186"/>
    </source>
</evidence>
<dbReference type="PANTHER" id="PTHR43877:SF2">
    <property type="entry name" value="AMINOALKYLPHOSPHONATE N-ACETYLTRANSFERASE-RELATED"/>
    <property type="match status" value="1"/>
</dbReference>
<dbReference type="InterPro" id="IPR000182">
    <property type="entry name" value="GNAT_dom"/>
</dbReference>
<dbReference type="Proteomes" id="UP000032266">
    <property type="component" value="Chromosome"/>
</dbReference>
<protein>
    <recommendedName>
        <fullName evidence="3 9">Aminoglycoside N(6')-acetyltransferase type 1</fullName>
        <ecNumber evidence="2 9">2.3.1.82</ecNumber>
    </recommendedName>
    <alternativeName>
        <fullName evidence="7 9">Aminoglycoside resistance protein</fullName>
    </alternativeName>
</protein>
<name>A0A0C5V1C2_9GAMM</name>
<evidence type="ECO:0000256" key="5">
    <source>
        <dbReference type="ARBA" id="ARBA00023251"/>
    </source>
</evidence>
<evidence type="ECO:0000256" key="2">
    <source>
        <dbReference type="ARBA" id="ARBA00012888"/>
    </source>
</evidence>
<comment type="function">
    <text evidence="9">Catalyzes the transfer of an acetyl group from acetyl-CoA to the 6'-amino group of aminoglycoside molecules conferring resistance to antibiotics containing the purpurosamine ring.</text>
</comment>
<reference evidence="11 12" key="1">
    <citation type="submission" date="2014-01" db="EMBL/GenBank/DDBJ databases">
        <title>Full genme sequencing of cellulolytic bacterium Gynuella sunshinyii YC6258T gen. nov., sp. nov.</title>
        <authorList>
            <person name="Khan H."/>
            <person name="Chung E.J."/>
            <person name="Chung Y.R."/>
        </authorList>
    </citation>
    <scope>NUCLEOTIDE SEQUENCE [LARGE SCALE GENOMIC DNA]</scope>
    <source>
        <strain evidence="11 12">YC6258</strain>
    </source>
</reference>
<evidence type="ECO:0000313" key="12">
    <source>
        <dbReference type="Proteomes" id="UP000032266"/>
    </source>
</evidence>
<sequence>MNLTVRPVETRDAEEWCRMRQQLWPDIDADFAAEIAQYFSGNPLHLAEVLVLERSHHQLGGMIELNIRAYAEGSEHNRVPYIEGWYIDHDLRGQGCGRILMTAAETWARQQGFTELASDAEVSNHHSIQVHKTMGFHETGRIVCLLKPL</sequence>
<evidence type="ECO:0000256" key="8">
    <source>
        <dbReference type="ARBA" id="ARBA00048923"/>
    </source>
</evidence>
<dbReference type="HOGENOM" id="CLU_127011_0_0_6"/>
<dbReference type="InterPro" id="IPR016181">
    <property type="entry name" value="Acyl_CoA_acyltransferase"/>
</dbReference>
<dbReference type="PROSITE" id="PS51186">
    <property type="entry name" value="GNAT"/>
    <property type="match status" value="1"/>
</dbReference>
<dbReference type="Pfam" id="PF00583">
    <property type="entry name" value="Acetyltransf_1"/>
    <property type="match status" value="1"/>
</dbReference>
<organism evidence="11 12">
    <name type="scientific">Gynuella sunshinyii YC6258</name>
    <dbReference type="NCBI Taxonomy" id="1445510"/>
    <lineage>
        <taxon>Bacteria</taxon>
        <taxon>Pseudomonadati</taxon>
        <taxon>Pseudomonadota</taxon>
        <taxon>Gammaproteobacteria</taxon>
        <taxon>Oceanospirillales</taxon>
        <taxon>Saccharospirillaceae</taxon>
        <taxon>Gynuella</taxon>
    </lineage>
</organism>
<keyword evidence="5 9" id="KW-0046">Antibiotic resistance</keyword>
<dbReference type="SUPFAM" id="SSF55729">
    <property type="entry name" value="Acyl-CoA N-acyltransferases (Nat)"/>
    <property type="match status" value="1"/>
</dbReference>